<sequence>RYLVENVIDIATTLTTEMEGSEVGESSDQVENLFCCLIVFDSERESETVSDGEKLFRDEGERVAVFIIHQVFEYKFPTLIG</sequence>
<evidence type="ECO:0000313" key="2">
    <source>
        <dbReference type="Proteomes" id="UP000236291"/>
    </source>
</evidence>
<evidence type="ECO:0000313" key="1">
    <source>
        <dbReference type="EMBL" id="PNX89205.1"/>
    </source>
</evidence>
<accession>A0A2K3MEJ4</accession>
<comment type="caution">
    <text evidence="1">The sequence shown here is derived from an EMBL/GenBank/DDBJ whole genome shotgun (WGS) entry which is preliminary data.</text>
</comment>
<dbReference type="AlphaFoldDB" id="A0A2K3MEJ4"/>
<name>A0A2K3MEJ4_TRIPR</name>
<dbReference type="EMBL" id="ASHM01059023">
    <property type="protein sequence ID" value="PNX89205.1"/>
    <property type="molecule type" value="Genomic_DNA"/>
</dbReference>
<proteinExistence type="predicted"/>
<gene>
    <name evidence="1" type="ORF">L195_g045322</name>
</gene>
<reference evidence="1 2" key="2">
    <citation type="journal article" date="2017" name="Front. Plant Sci.">
        <title>Gene Classification and Mining of Molecular Markers Useful in Red Clover (Trifolium pratense) Breeding.</title>
        <authorList>
            <person name="Istvanek J."/>
            <person name="Dluhosova J."/>
            <person name="Dluhos P."/>
            <person name="Patkova L."/>
            <person name="Nedelnik J."/>
            <person name="Repkova J."/>
        </authorList>
    </citation>
    <scope>NUCLEOTIDE SEQUENCE [LARGE SCALE GENOMIC DNA]</scope>
    <source>
        <strain evidence="2">cv. Tatra</strain>
        <tissue evidence="1">Young leaves</tissue>
    </source>
</reference>
<organism evidence="1 2">
    <name type="scientific">Trifolium pratense</name>
    <name type="common">Red clover</name>
    <dbReference type="NCBI Taxonomy" id="57577"/>
    <lineage>
        <taxon>Eukaryota</taxon>
        <taxon>Viridiplantae</taxon>
        <taxon>Streptophyta</taxon>
        <taxon>Embryophyta</taxon>
        <taxon>Tracheophyta</taxon>
        <taxon>Spermatophyta</taxon>
        <taxon>Magnoliopsida</taxon>
        <taxon>eudicotyledons</taxon>
        <taxon>Gunneridae</taxon>
        <taxon>Pentapetalae</taxon>
        <taxon>rosids</taxon>
        <taxon>fabids</taxon>
        <taxon>Fabales</taxon>
        <taxon>Fabaceae</taxon>
        <taxon>Papilionoideae</taxon>
        <taxon>50 kb inversion clade</taxon>
        <taxon>NPAAA clade</taxon>
        <taxon>Hologalegina</taxon>
        <taxon>IRL clade</taxon>
        <taxon>Trifolieae</taxon>
        <taxon>Trifolium</taxon>
    </lineage>
</organism>
<protein>
    <submittedName>
        <fullName evidence="1">Uncharacterized protein</fullName>
    </submittedName>
</protein>
<dbReference type="Proteomes" id="UP000236291">
    <property type="component" value="Unassembled WGS sequence"/>
</dbReference>
<feature type="non-terminal residue" evidence="1">
    <location>
        <position position="1"/>
    </location>
</feature>
<reference evidence="1 2" key="1">
    <citation type="journal article" date="2014" name="Am. J. Bot.">
        <title>Genome assembly and annotation for red clover (Trifolium pratense; Fabaceae).</title>
        <authorList>
            <person name="Istvanek J."/>
            <person name="Jaros M."/>
            <person name="Krenek A."/>
            <person name="Repkova J."/>
        </authorList>
    </citation>
    <scope>NUCLEOTIDE SEQUENCE [LARGE SCALE GENOMIC DNA]</scope>
    <source>
        <strain evidence="2">cv. Tatra</strain>
        <tissue evidence="1">Young leaves</tissue>
    </source>
</reference>